<name>A0ABW9Y391_9RHOB</name>
<dbReference type="EMBL" id="JAAATW010000001">
    <property type="protein sequence ID" value="NBE06977.1"/>
    <property type="molecule type" value="Genomic_DNA"/>
</dbReference>
<protein>
    <recommendedName>
        <fullName evidence="4">ABC transporter permease</fullName>
    </recommendedName>
</protein>
<evidence type="ECO:0000313" key="2">
    <source>
        <dbReference type="EMBL" id="NBE06977.1"/>
    </source>
</evidence>
<comment type="caution">
    <text evidence="2">The sequence shown here is derived from an EMBL/GenBank/DDBJ whole genome shotgun (WGS) entry which is preliminary data.</text>
</comment>
<accession>A0ABW9Y391</accession>
<feature type="transmembrane region" description="Helical" evidence="1">
    <location>
        <begin position="21"/>
        <end position="43"/>
    </location>
</feature>
<reference evidence="3" key="1">
    <citation type="submission" date="2020-01" db="EMBL/GenBank/DDBJ databases">
        <title>Sphingomonas sp. strain CSW-10.</title>
        <authorList>
            <person name="Chen W.-M."/>
        </authorList>
    </citation>
    <scope>NUCLEOTIDE SEQUENCE [LARGE SCALE GENOMIC DNA]</scope>
    <source>
        <strain evidence="3">CCP-1</strain>
    </source>
</reference>
<evidence type="ECO:0000313" key="3">
    <source>
        <dbReference type="Proteomes" id="UP001517376"/>
    </source>
</evidence>
<evidence type="ECO:0008006" key="4">
    <source>
        <dbReference type="Google" id="ProtNLM"/>
    </source>
</evidence>
<dbReference type="Proteomes" id="UP001517376">
    <property type="component" value="Unassembled WGS sequence"/>
</dbReference>
<sequence length="62" mass="7133">MNILLMVLRDWAYRHFRRRPVLATLALGLVAAVSAISFALWLYDLTVWDATDLWPILVLPGH</sequence>
<gene>
    <name evidence="2" type="ORF">GU920_05485</name>
</gene>
<organism evidence="2 3">
    <name type="scientific">Paragemmobacter ruber</name>
    <dbReference type="NCBI Taxonomy" id="1985673"/>
    <lineage>
        <taxon>Bacteria</taxon>
        <taxon>Pseudomonadati</taxon>
        <taxon>Pseudomonadota</taxon>
        <taxon>Alphaproteobacteria</taxon>
        <taxon>Rhodobacterales</taxon>
        <taxon>Paracoccaceae</taxon>
        <taxon>Paragemmobacter</taxon>
    </lineage>
</organism>
<dbReference type="RefSeq" id="WP_161765930.1">
    <property type="nucleotide sequence ID" value="NZ_JAAATW010000001.1"/>
</dbReference>
<keyword evidence="1" id="KW-0812">Transmembrane</keyword>
<keyword evidence="3" id="KW-1185">Reference proteome</keyword>
<keyword evidence="1" id="KW-0472">Membrane</keyword>
<keyword evidence="1" id="KW-1133">Transmembrane helix</keyword>
<evidence type="ECO:0000256" key="1">
    <source>
        <dbReference type="SAM" id="Phobius"/>
    </source>
</evidence>
<proteinExistence type="predicted"/>